<feature type="compositionally biased region" description="Polar residues" evidence="6">
    <location>
        <begin position="13"/>
        <end position="28"/>
    </location>
</feature>
<sequence length="242" mass="24219">MSSSTIGSTGTTVNNTPNDTMGANSASTSASDLQTTFLKLLVTQLQNQDPTAPMDSSQMTSQLAQIDTVSGIAQLNQTLTSLSSQLSATEAGQSASLIGRTVLVPGNTFTVDFPLNADGSTSTTPAASPFGIKLPGAASDLRLQVKDSNGQVVRTIDLGSQPAGVIPVPGFNPVDDNGNPLPKGNYTFTVTDAGGTATGTSAPLALTGISVISVVTQADGTPGLTLANGQTIPLNGGPSGIL</sequence>
<protein>
    <recommendedName>
        <fullName evidence="2 5">Basal-body rod modification protein FlgD</fullName>
    </recommendedName>
</protein>
<dbReference type="AlphaFoldDB" id="A0A4V3HF94"/>
<keyword evidence="10" id="KW-1185">Reference proteome</keyword>
<organism evidence="9 10">
    <name type="scientific">Paraburkholderia rhizosphaerae</name>
    <dbReference type="NCBI Taxonomy" id="480658"/>
    <lineage>
        <taxon>Bacteria</taxon>
        <taxon>Pseudomonadati</taxon>
        <taxon>Pseudomonadota</taxon>
        <taxon>Betaproteobacteria</taxon>
        <taxon>Burkholderiales</taxon>
        <taxon>Burkholderiaceae</taxon>
        <taxon>Paraburkholderia</taxon>
    </lineage>
</organism>
<dbReference type="Pfam" id="PF13861">
    <property type="entry name" value="FLgD_tudor"/>
    <property type="match status" value="1"/>
</dbReference>
<evidence type="ECO:0000313" key="10">
    <source>
        <dbReference type="Proteomes" id="UP000295509"/>
    </source>
</evidence>
<feature type="compositionally biased region" description="Low complexity" evidence="6">
    <location>
        <begin position="1"/>
        <end position="12"/>
    </location>
</feature>
<comment type="caution">
    <text evidence="9">The sequence shown here is derived from an EMBL/GenBank/DDBJ whole genome shotgun (WGS) entry which is preliminary data.</text>
</comment>
<dbReference type="InterPro" id="IPR025963">
    <property type="entry name" value="FLgD_Tudor"/>
</dbReference>
<dbReference type="EMBL" id="SORE01000006">
    <property type="protein sequence ID" value="TDY51891.1"/>
    <property type="molecule type" value="Genomic_DNA"/>
</dbReference>
<evidence type="ECO:0000313" key="9">
    <source>
        <dbReference type="EMBL" id="TDY51891.1"/>
    </source>
</evidence>
<accession>A0A4V3HF94</accession>
<dbReference type="Proteomes" id="UP000295509">
    <property type="component" value="Unassembled WGS sequence"/>
</dbReference>
<dbReference type="GO" id="GO:0044781">
    <property type="term" value="P:bacterial-type flagellum organization"/>
    <property type="evidence" value="ECO:0007669"/>
    <property type="project" value="UniProtKB-UniRule"/>
</dbReference>
<keyword evidence="9" id="KW-0966">Cell projection</keyword>
<keyword evidence="3 5" id="KW-1005">Bacterial flagellum biogenesis</keyword>
<dbReference type="Pfam" id="PF03963">
    <property type="entry name" value="FlgD"/>
    <property type="match status" value="1"/>
</dbReference>
<gene>
    <name evidence="9" type="ORF">BX592_106187</name>
</gene>
<evidence type="ECO:0000256" key="6">
    <source>
        <dbReference type="SAM" id="MobiDB-lite"/>
    </source>
</evidence>
<evidence type="ECO:0000259" key="8">
    <source>
        <dbReference type="Pfam" id="PF13861"/>
    </source>
</evidence>
<evidence type="ECO:0000256" key="1">
    <source>
        <dbReference type="ARBA" id="ARBA00010577"/>
    </source>
</evidence>
<dbReference type="Gene3D" id="2.30.30.910">
    <property type="match status" value="1"/>
</dbReference>
<dbReference type="InterPro" id="IPR025965">
    <property type="entry name" value="FlgD/Vpr_Ig-like"/>
</dbReference>
<evidence type="ECO:0000256" key="4">
    <source>
        <dbReference type="ARBA" id="ARBA00024746"/>
    </source>
</evidence>
<evidence type="ECO:0000256" key="2">
    <source>
        <dbReference type="ARBA" id="ARBA00016013"/>
    </source>
</evidence>
<feature type="domain" description="FlgD/Vpr Ig-like" evidence="7">
    <location>
        <begin position="124"/>
        <end position="193"/>
    </location>
</feature>
<comment type="function">
    <text evidence="4 5">Required for flagellar hook formation. May act as a scaffolding protein.</text>
</comment>
<reference evidence="9 10" key="1">
    <citation type="submission" date="2019-03" db="EMBL/GenBank/DDBJ databases">
        <title>Genomic Encyclopedia of Type Strains, Phase III (KMG-III): the genomes of soil and plant-associated and newly described type strains.</title>
        <authorList>
            <person name="Whitman W."/>
        </authorList>
    </citation>
    <scope>NUCLEOTIDE SEQUENCE [LARGE SCALE GENOMIC DNA]</scope>
    <source>
        <strain evidence="9 10">LMG 29544</strain>
    </source>
</reference>
<keyword evidence="9" id="KW-0282">Flagellum</keyword>
<dbReference type="Gene3D" id="2.60.40.4070">
    <property type="match status" value="1"/>
</dbReference>
<dbReference type="InterPro" id="IPR005648">
    <property type="entry name" value="FlgD"/>
</dbReference>
<evidence type="ECO:0000256" key="5">
    <source>
        <dbReference type="RuleBase" id="RU362076"/>
    </source>
</evidence>
<proteinExistence type="inferred from homology"/>
<feature type="domain" description="FlgD Tudor-like" evidence="8">
    <location>
        <begin position="91"/>
        <end position="235"/>
    </location>
</feature>
<feature type="region of interest" description="Disordered" evidence="6">
    <location>
        <begin position="1"/>
        <end position="28"/>
    </location>
</feature>
<name>A0A4V3HF94_9BURK</name>
<evidence type="ECO:0000256" key="3">
    <source>
        <dbReference type="ARBA" id="ARBA00022795"/>
    </source>
</evidence>
<keyword evidence="9" id="KW-0969">Cilium</keyword>
<dbReference type="OrthoDB" id="9785233at2"/>
<dbReference type="Pfam" id="PF13860">
    <property type="entry name" value="FlgD_ig"/>
    <property type="match status" value="1"/>
</dbReference>
<comment type="similarity">
    <text evidence="1 5">Belongs to the FlgD family.</text>
</comment>
<evidence type="ECO:0000259" key="7">
    <source>
        <dbReference type="Pfam" id="PF13860"/>
    </source>
</evidence>